<comment type="caution">
    <text evidence="2">The sequence shown here is derived from an EMBL/GenBank/DDBJ whole genome shotgun (WGS) entry which is preliminary data.</text>
</comment>
<dbReference type="VEuPathDB" id="FungiDB:BTJ68_11777"/>
<dbReference type="Proteomes" id="UP000281468">
    <property type="component" value="Unassembled WGS sequence"/>
</dbReference>
<accession>A0A3M7GB02</accession>
<reference evidence="2 3" key="1">
    <citation type="journal article" date="2018" name="BMC Genomics">
        <title>Genomic evidence for intraspecific hybridization in a clonal and extremely halotolerant yeast.</title>
        <authorList>
            <person name="Gostincar C."/>
            <person name="Stajich J.E."/>
            <person name="Zupancic J."/>
            <person name="Zalar P."/>
            <person name="Gunde-Cimerman N."/>
        </authorList>
    </citation>
    <scope>NUCLEOTIDE SEQUENCE [LARGE SCALE GENOMIC DNA]</scope>
    <source>
        <strain evidence="2 3">EXF-171</strain>
    </source>
</reference>
<protein>
    <submittedName>
        <fullName evidence="2">Uncharacterized protein</fullName>
    </submittedName>
</protein>
<evidence type="ECO:0000256" key="1">
    <source>
        <dbReference type="SAM" id="MobiDB-lite"/>
    </source>
</evidence>
<feature type="compositionally biased region" description="Polar residues" evidence="1">
    <location>
        <begin position="26"/>
        <end position="36"/>
    </location>
</feature>
<dbReference type="EMBL" id="QWIQ01000250">
    <property type="protein sequence ID" value="RMY97987.1"/>
    <property type="molecule type" value="Genomic_DNA"/>
</dbReference>
<proteinExistence type="predicted"/>
<sequence>MSSQISSQGASSAKNGASNDEKHNTTDTGRSPSPTQAPALPSNEGDDPVAVLETAANTRDDVHNEEEWMNVADYDSLSFESWDQARETMKGDLYWQLILADSAEPDDVEEVRQDPARWVRMLKKSFAGQCRQSYGRRPSSFTEDAAQPEWNRWQKGAMAKFKEDMSNGRVGPDYVEALCWKLFEDVVAMHVNGCPRIIVAQVSKSLTEAQLNTMVTLKCSTRLERIAEAISDYPLIRSEIISDERIERLIVSPEHHGATKVTSFWSNATRRRTQSEPAAKRRKSNFTEEQVLINEDGKTQVKVIKTEAGIED</sequence>
<feature type="region of interest" description="Disordered" evidence="1">
    <location>
        <begin position="1"/>
        <end position="49"/>
    </location>
</feature>
<name>A0A3M7GB02_HORWE</name>
<evidence type="ECO:0000313" key="2">
    <source>
        <dbReference type="EMBL" id="RMY97987.1"/>
    </source>
</evidence>
<evidence type="ECO:0000313" key="3">
    <source>
        <dbReference type="Proteomes" id="UP000281468"/>
    </source>
</evidence>
<dbReference type="AlphaFoldDB" id="A0A3M7GB02"/>
<feature type="compositionally biased region" description="Low complexity" evidence="1">
    <location>
        <begin position="1"/>
        <end position="13"/>
    </location>
</feature>
<organism evidence="2 3">
    <name type="scientific">Hortaea werneckii</name>
    <name type="common">Black yeast</name>
    <name type="synonym">Cladosporium werneckii</name>
    <dbReference type="NCBI Taxonomy" id="91943"/>
    <lineage>
        <taxon>Eukaryota</taxon>
        <taxon>Fungi</taxon>
        <taxon>Dikarya</taxon>
        <taxon>Ascomycota</taxon>
        <taxon>Pezizomycotina</taxon>
        <taxon>Dothideomycetes</taxon>
        <taxon>Dothideomycetidae</taxon>
        <taxon>Mycosphaerellales</taxon>
        <taxon>Teratosphaeriaceae</taxon>
        <taxon>Hortaea</taxon>
    </lineage>
</organism>
<gene>
    <name evidence="2" type="ORF">D0862_07799</name>
</gene>